<name>A0A0P1KUP3_9SACH</name>
<accession>A0A0P1KUP3</accession>
<evidence type="ECO:0000313" key="8">
    <source>
        <dbReference type="EMBL" id="CUS23601.1"/>
    </source>
</evidence>
<dbReference type="GO" id="GO:0016020">
    <property type="term" value="C:membrane"/>
    <property type="evidence" value="ECO:0007669"/>
    <property type="project" value="UniProtKB-SubCell"/>
</dbReference>
<reference evidence="9" key="1">
    <citation type="submission" date="2015-10" db="EMBL/GenBank/DDBJ databases">
        <authorList>
            <person name="Devillers H."/>
        </authorList>
    </citation>
    <scope>NUCLEOTIDE SEQUENCE [LARGE SCALE GENOMIC DNA]</scope>
</reference>
<dbReference type="GO" id="GO:0055088">
    <property type="term" value="P:lipid homeostasis"/>
    <property type="evidence" value="ECO:0007669"/>
    <property type="project" value="TreeGrafter"/>
</dbReference>
<evidence type="ECO:0000256" key="1">
    <source>
        <dbReference type="ARBA" id="ARBA00004141"/>
    </source>
</evidence>
<feature type="domain" description="TLC" evidence="7">
    <location>
        <begin position="80"/>
        <end position="294"/>
    </location>
</feature>
<evidence type="ECO:0000256" key="3">
    <source>
        <dbReference type="ARBA" id="ARBA00022989"/>
    </source>
</evidence>
<organism evidence="8 9">
    <name type="scientific">Lachancea quebecensis</name>
    <dbReference type="NCBI Taxonomy" id="1654605"/>
    <lineage>
        <taxon>Eukaryota</taxon>
        <taxon>Fungi</taxon>
        <taxon>Dikarya</taxon>
        <taxon>Ascomycota</taxon>
        <taxon>Saccharomycotina</taxon>
        <taxon>Saccharomycetes</taxon>
        <taxon>Saccharomycetales</taxon>
        <taxon>Saccharomycetaceae</taxon>
        <taxon>Lachancea</taxon>
    </lineage>
</organism>
<evidence type="ECO:0000256" key="6">
    <source>
        <dbReference type="SAM" id="Phobius"/>
    </source>
</evidence>
<dbReference type="GO" id="GO:0005783">
    <property type="term" value="C:endoplasmic reticulum"/>
    <property type="evidence" value="ECO:0007669"/>
    <property type="project" value="TreeGrafter"/>
</dbReference>
<dbReference type="InterPro" id="IPR050846">
    <property type="entry name" value="TLCD"/>
</dbReference>
<dbReference type="PANTHER" id="PTHR13439">
    <property type="entry name" value="CT120 PROTEIN"/>
    <property type="match status" value="1"/>
</dbReference>
<keyword evidence="3 6" id="KW-1133">Transmembrane helix</keyword>
<sequence>MDAAVHFIMGLEPPSKFPIHWLTRYGIITSPNILAHLHSVLYVALAYHVVFLVSKWVLFPPLVRCRLAHSKDHSRRGRQGLVNQAALHFVSLVQSFVILYLCLSYWRTHGRDSSHPTAEQRVFRQERDTDVVCVFAIGYFVWDALISLVYSSAPFVLHGVVSAVMFLIGLKPYIQFYAPAFLLFELSNPFLNLRWFGIKFFPQLSDHNTTRAARILNVFQLANNVALILVFFGARIAWGWYQIFHLCCDFWHMRHDPRFLPLETLTIVSGNFVLDVLNAVWFGQMLLVAKRILSHSGRVQDKPATKAH</sequence>
<dbReference type="Pfam" id="PF03798">
    <property type="entry name" value="TRAM_LAG1_CLN8"/>
    <property type="match status" value="1"/>
</dbReference>
<gene>
    <name evidence="8" type="ORF">LAQU0_S10e04192g</name>
</gene>
<comment type="subcellular location">
    <subcellularLocation>
        <location evidence="1">Membrane</location>
        <topology evidence="1">Multi-pass membrane protein</topology>
    </subcellularLocation>
</comment>
<keyword evidence="2 5" id="KW-0812">Transmembrane</keyword>
<evidence type="ECO:0000313" key="9">
    <source>
        <dbReference type="Proteomes" id="UP000236544"/>
    </source>
</evidence>
<proteinExistence type="predicted"/>
<dbReference type="EMBL" id="LN890547">
    <property type="protein sequence ID" value="CUS23601.1"/>
    <property type="molecule type" value="Genomic_DNA"/>
</dbReference>
<evidence type="ECO:0000256" key="4">
    <source>
        <dbReference type="ARBA" id="ARBA00023136"/>
    </source>
</evidence>
<dbReference type="PANTHER" id="PTHR13439:SF6">
    <property type="entry name" value="AAR085WP"/>
    <property type="match status" value="1"/>
</dbReference>
<feature type="transmembrane region" description="Helical" evidence="6">
    <location>
        <begin position="221"/>
        <end position="244"/>
    </location>
</feature>
<dbReference type="PROSITE" id="PS50922">
    <property type="entry name" value="TLC"/>
    <property type="match status" value="1"/>
</dbReference>
<protein>
    <submittedName>
        <fullName evidence="8">LAQU0S10e04192g1_1</fullName>
    </submittedName>
</protein>
<feature type="transmembrane region" description="Helical" evidence="6">
    <location>
        <begin position="85"/>
        <end position="106"/>
    </location>
</feature>
<dbReference type="SMART" id="SM00724">
    <property type="entry name" value="TLC"/>
    <property type="match status" value="1"/>
</dbReference>
<keyword evidence="9" id="KW-1185">Reference proteome</keyword>
<evidence type="ECO:0000256" key="2">
    <source>
        <dbReference type="ARBA" id="ARBA00022692"/>
    </source>
</evidence>
<keyword evidence="4 5" id="KW-0472">Membrane</keyword>
<evidence type="ECO:0000256" key="5">
    <source>
        <dbReference type="PROSITE-ProRule" id="PRU00205"/>
    </source>
</evidence>
<dbReference type="AlphaFoldDB" id="A0A0P1KUP3"/>
<dbReference type="InterPro" id="IPR006634">
    <property type="entry name" value="TLC-dom"/>
</dbReference>
<feature type="transmembrane region" description="Helical" evidence="6">
    <location>
        <begin position="131"/>
        <end position="150"/>
    </location>
</feature>
<feature type="transmembrane region" description="Helical" evidence="6">
    <location>
        <begin position="264"/>
        <end position="288"/>
    </location>
</feature>
<dbReference type="Proteomes" id="UP000236544">
    <property type="component" value="Unassembled WGS sequence"/>
</dbReference>
<evidence type="ECO:0000259" key="7">
    <source>
        <dbReference type="PROSITE" id="PS50922"/>
    </source>
</evidence>
<feature type="transmembrane region" description="Helical" evidence="6">
    <location>
        <begin position="40"/>
        <end position="59"/>
    </location>
</feature>
<dbReference type="OrthoDB" id="10266980at2759"/>